<feature type="region of interest" description="Disordered" evidence="1">
    <location>
        <begin position="1"/>
        <end position="105"/>
    </location>
</feature>
<protein>
    <recommendedName>
        <fullName evidence="4">Transposase</fullName>
    </recommendedName>
</protein>
<feature type="region of interest" description="Disordered" evidence="1">
    <location>
        <begin position="225"/>
        <end position="253"/>
    </location>
</feature>
<reference evidence="2" key="1">
    <citation type="submission" date="2023-11" db="EMBL/GenBank/DDBJ databases">
        <authorList>
            <person name="De Vega J J."/>
            <person name="De Vega J J."/>
        </authorList>
    </citation>
    <scope>NUCLEOTIDE SEQUENCE</scope>
</reference>
<dbReference type="InterPro" id="IPR004242">
    <property type="entry name" value="Transposase_21"/>
</dbReference>
<name>A0AAD2JWS6_9AGAR</name>
<accession>A0AAD2JWS6</accession>
<dbReference type="PANTHER" id="PTHR46579">
    <property type="entry name" value="F5/8 TYPE C DOMAIN-CONTAINING PROTEIN-RELATED"/>
    <property type="match status" value="1"/>
</dbReference>
<proteinExistence type="predicted"/>
<feature type="compositionally biased region" description="Low complexity" evidence="1">
    <location>
        <begin position="24"/>
        <end position="36"/>
    </location>
</feature>
<feature type="compositionally biased region" description="Polar residues" evidence="1">
    <location>
        <begin position="45"/>
        <end position="72"/>
    </location>
</feature>
<organism evidence="2 3">
    <name type="scientific">Mycena citricolor</name>
    <dbReference type="NCBI Taxonomy" id="2018698"/>
    <lineage>
        <taxon>Eukaryota</taxon>
        <taxon>Fungi</taxon>
        <taxon>Dikarya</taxon>
        <taxon>Basidiomycota</taxon>
        <taxon>Agaricomycotina</taxon>
        <taxon>Agaricomycetes</taxon>
        <taxon>Agaricomycetidae</taxon>
        <taxon>Agaricales</taxon>
        <taxon>Marasmiineae</taxon>
        <taxon>Mycenaceae</taxon>
        <taxon>Mycena</taxon>
    </lineage>
</organism>
<sequence>HPSANAQTPSLATERSASQLQAARGRTSFRGRSFSGLPNPPDVNPPSSHTSPDPISSPPLQSEGSARSQSLNEAGFTGETESSVNPEGGDPMLHPVQEVDESEASPVPMPFDPLMVIQCVLILCAWLHTEHHVSFRAISLLLWAVDFVLRFLPGNILGDNTLPKTLKTTLACLSIHDQFKIHPICPSCHSIFPEVSPVDSKCPTCDTAIYRVRSQSMLDRLTATVTGAGSGNDDDSDMEASTDAPAPESSKHSDFKPVAVAPILLLSDALQGFFERPGMVEAVQEWKTKSHSDEKLESIQDGEIWKTQEAADGSRFFYDEGIDELRIGVSFGIDWFGRKSSHYGPSHSSGVLSFCVQNLSPELRYRPENLIVVGMPPGPTEPTSPQLQNYSKIIVNNLIKLFEDGILIDIPGRPKRRYHVRVALISIIADHPAMCKIAGFADHGHKNAPCHKCKVCKAEMFTAASLQNKFPGRTKEEHNQLAKQYRDLETEAEKDAFFMEHGVRWSEFVRLEYFDIIRCTVIDPMHNLLLGVAKTQWYSIWIKEKVLRPDTNARERELHFIHNILEMFECPSWTGHLPLRVGKPAGGSLTADEYKFSVTAPWAIIIPVVWDIFRPKEHEHANEQYQQKKAEYDSELRTWQRKRIATRGDPPQPPSEPVYRMKIGEEENFLRFATALKIIIGSAIYREMIPRASSLLEDYLLGFLEARLLPTESRI</sequence>
<feature type="compositionally biased region" description="Polar residues" evidence="1">
    <location>
        <begin position="1"/>
        <end position="21"/>
    </location>
</feature>
<evidence type="ECO:0000313" key="2">
    <source>
        <dbReference type="EMBL" id="CAK5266228.1"/>
    </source>
</evidence>
<evidence type="ECO:0000256" key="1">
    <source>
        <dbReference type="SAM" id="MobiDB-lite"/>
    </source>
</evidence>
<gene>
    <name evidence="2" type="ORF">MYCIT1_LOCUS7859</name>
</gene>
<feature type="non-terminal residue" evidence="2">
    <location>
        <position position="1"/>
    </location>
</feature>
<dbReference type="EMBL" id="CAVNYO010000108">
    <property type="protein sequence ID" value="CAK5266228.1"/>
    <property type="molecule type" value="Genomic_DNA"/>
</dbReference>
<dbReference type="PANTHER" id="PTHR46579:SF2">
    <property type="entry name" value="C2H2-TYPE DOMAIN-CONTAINING PROTEIN"/>
    <property type="match status" value="1"/>
</dbReference>
<evidence type="ECO:0000313" key="3">
    <source>
        <dbReference type="Proteomes" id="UP001295794"/>
    </source>
</evidence>
<evidence type="ECO:0008006" key="4">
    <source>
        <dbReference type="Google" id="ProtNLM"/>
    </source>
</evidence>
<comment type="caution">
    <text evidence="2">The sequence shown here is derived from an EMBL/GenBank/DDBJ whole genome shotgun (WGS) entry which is preliminary data.</text>
</comment>
<keyword evidence="3" id="KW-1185">Reference proteome</keyword>
<dbReference type="AlphaFoldDB" id="A0AAD2JWS6"/>
<dbReference type="Pfam" id="PF02992">
    <property type="entry name" value="Transposase_21"/>
    <property type="match status" value="1"/>
</dbReference>
<dbReference type="Proteomes" id="UP001295794">
    <property type="component" value="Unassembled WGS sequence"/>
</dbReference>